<evidence type="ECO:0000256" key="1">
    <source>
        <dbReference type="SAM" id="MobiDB-lite"/>
    </source>
</evidence>
<accession>A0ABP0HUB5</accession>
<dbReference type="Proteomes" id="UP001642464">
    <property type="component" value="Unassembled WGS sequence"/>
</dbReference>
<proteinExistence type="predicted"/>
<name>A0ABP0HUB5_9DINO</name>
<organism evidence="2 3">
    <name type="scientific">Durusdinium trenchii</name>
    <dbReference type="NCBI Taxonomy" id="1381693"/>
    <lineage>
        <taxon>Eukaryota</taxon>
        <taxon>Sar</taxon>
        <taxon>Alveolata</taxon>
        <taxon>Dinophyceae</taxon>
        <taxon>Suessiales</taxon>
        <taxon>Symbiodiniaceae</taxon>
        <taxon>Durusdinium</taxon>
    </lineage>
</organism>
<feature type="compositionally biased region" description="Basic residues" evidence="1">
    <location>
        <begin position="624"/>
        <end position="638"/>
    </location>
</feature>
<protein>
    <submittedName>
        <fullName evidence="2">Uncharacterized protein</fullName>
    </submittedName>
</protein>
<evidence type="ECO:0000313" key="3">
    <source>
        <dbReference type="Proteomes" id="UP001642464"/>
    </source>
</evidence>
<feature type="compositionally biased region" description="Acidic residues" evidence="1">
    <location>
        <begin position="1064"/>
        <end position="1074"/>
    </location>
</feature>
<comment type="caution">
    <text evidence="2">The sequence shown here is derived from an EMBL/GenBank/DDBJ whole genome shotgun (WGS) entry which is preliminary data.</text>
</comment>
<feature type="region of interest" description="Disordered" evidence="1">
    <location>
        <begin position="605"/>
        <end position="646"/>
    </location>
</feature>
<sequence>MAKCHCAGTSCTAFASIGKQLGVRDATVLPFLVWVGHRIALQEPFVLHENSKLFPIAILQRFLGHLYYIESDDVEAHGYGCPVRRERKITRLYHKVKAVIIEKPFSRFNLRFQRVCRMTWREYFCQHMCKTEESKAELEQDLNWAQSRPAVVKRANAAVEKGLNLAGNDWERALTDFEARSLAAYRSRFPGRAYSLTQNGANDHAMYSGEEVLHTIIRNCGLVWSDERADAAATTPSASASMSTSGGGNANDLDTVQEFQGLRGSLLVEAIFAKYGQGAMTIPWLNPQTGERNIRRDPCNRPIMESLAEAYCDRILESGPNVDCSGRAWMVCGNAAATLPANAITYNHRSEAFYRALEREPENPYVKRAARTGLESVRTLGAHTPASVRQVLCNLHNTYHEGASETWVSLLDRCEELMREWDEKVNGPGGTGVTTRNSQYDSYLEKFIFHEKQAHGWNGSLNYFRTTSILNNYFQKCRVKEQIRAWANQHMNFADFKLSNRDIIMMVHQLTVIIWNGMNKFYPKEQIAVAIVEAVKFCVPTRHCGSGERLIPQVFMKPGGETVAIMNFIVTPMTTSQVFKKLEAEKEQAESQWKSLREAEALFASRLPTGPSPTPPGDDAVRGKGQKGKGKGKPKAKGKGAEATSAEADTAGVDECLAWDAMVYPLLVEGAASVSDGGRQKTVLDDCMCLFNSAEAKARTKIGRDSDAKSELAFNQASSALLHHTMSVFQEFVWTGTAAINGKFTRTYSQFRQELITFLQTAFEVATSGAPGSASVFLSAHMSDLADGSASAVSIGSGQLMDQSDELKAIDRIKIATTSQSLNELESFVRDVLPLPLEYHGPFSMVKQTLAVDRELNADWSLAQILQKIFLGLSDALPQAWVNFAADVSDVWALRIGFVGESARFFLERKDALERFLNIRPLYALTLLRDLMKLKKTRLDSSVNFLVTALQVDVTNSQKLSLARFEAERAKAEGGGAQPEAASEAVGVAAKPHPVVALIPGFDVLQSPDSWATNWANLLSSKTQEAAYSYLKTFVGPEKAGFTSEMEMAAMAGRVEKRDRKEGDEAEEEGEEGPDAVVEIPARETLRTVSFCGMGMIEASEDYRSLFGQSKEQVSSLDLKLLEMRLELFLWDRDHYKTQIEEAEKYVIWNFGDAEEEAAAIATGSKTKVTKIAKKLDGQRLLYHKLKELVGVIEGNGPDFIAFPFLGHVLTDQLEFLTPGQYQKRLNANDAVRGVELQ</sequence>
<reference evidence="2 3" key="1">
    <citation type="submission" date="2024-02" db="EMBL/GenBank/DDBJ databases">
        <authorList>
            <person name="Chen Y."/>
            <person name="Shah S."/>
            <person name="Dougan E. K."/>
            <person name="Thang M."/>
            <person name="Chan C."/>
        </authorList>
    </citation>
    <scope>NUCLEOTIDE SEQUENCE [LARGE SCALE GENOMIC DNA]</scope>
</reference>
<gene>
    <name evidence="2" type="ORF">SCF082_LOCUS3443</name>
</gene>
<dbReference type="EMBL" id="CAXAMM010001742">
    <property type="protein sequence ID" value="CAK8993272.1"/>
    <property type="molecule type" value="Genomic_DNA"/>
</dbReference>
<keyword evidence="3" id="KW-1185">Reference proteome</keyword>
<evidence type="ECO:0000313" key="2">
    <source>
        <dbReference type="EMBL" id="CAK8993272.1"/>
    </source>
</evidence>
<feature type="region of interest" description="Disordered" evidence="1">
    <location>
        <begin position="1055"/>
        <end position="1075"/>
    </location>
</feature>
<feature type="non-terminal residue" evidence="2">
    <location>
        <position position="1238"/>
    </location>
</feature>